<dbReference type="OrthoDB" id="5912413at2759"/>
<dbReference type="Gene3D" id="2.60.40.1660">
    <property type="entry name" value="Na, k-atpase alpha subunit"/>
    <property type="match status" value="1"/>
</dbReference>
<evidence type="ECO:0000313" key="1">
    <source>
        <dbReference type="EMBL" id="OZC12496.1"/>
    </source>
</evidence>
<proteinExistence type="predicted"/>
<dbReference type="Proteomes" id="UP000242913">
    <property type="component" value="Unassembled WGS sequence"/>
</dbReference>
<dbReference type="InterPro" id="IPR038702">
    <property type="entry name" value="Na/K_ATPase_sub_beta_sf"/>
</dbReference>
<accession>A0A238C5J8</accession>
<gene>
    <name evidence="1" type="ORF">X798_00127</name>
</gene>
<evidence type="ECO:0000313" key="2">
    <source>
        <dbReference type="Proteomes" id="UP000242913"/>
    </source>
</evidence>
<sequence length="178" mass="20725">MNESCTKFISLVAFCSESDTIAFLTILTKLFGYYPERPNDLFANSSSDFEASKICGQTSNATTCCNDDRMLFHCFSMEKHTNVTIVQYPKFGYPYCFYPFNKQDGYMQPFVTIQLFNLIPNKRVMFRRINWNKMHTNSIGSPRKITQTMVRNNIEKKRVNMSGIDGCVIDDKFLRQNF</sequence>
<dbReference type="AlphaFoldDB" id="A0A238C5J8"/>
<reference evidence="1 2" key="1">
    <citation type="submission" date="2015-12" db="EMBL/GenBank/DDBJ databases">
        <title>Draft genome of the nematode, Onchocerca flexuosa.</title>
        <authorList>
            <person name="Mitreva M."/>
        </authorList>
    </citation>
    <scope>NUCLEOTIDE SEQUENCE [LARGE SCALE GENOMIC DNA]</scope>
    <source>
        <strain evidence="1">Red Deer</strain>
    </source>
</reference>
<name>A0A238C5J8_9BILA</name>
<protein>
    <submittedName>
        <fullName evidence="1">Uncharacterized protein</fullName>
    </submittedName>
</protein>
<keyword evidence="2" id="KW-1185">Reference proteome</keyword>
<organism evidence="1 2">
    <name type="scientific">Onchocerca flexuosa</name>
    <dbReference type="NCBI Taxonomy" id="387005"/>
    <lineage>
        <taxon>Eukaryota</taxon>
        <taxon>Metazoa</taxon>
        <taxon>Ecdysozoa</taxon>
        <taxon>Nematoda</taxon>
        <taxon>Chromadorea</taxon>
        <taxon>Rhabditida</taxon>
        <taxon>Spirurina</taxon>
        <taxon>Spiruromorpha</taxon>
        <taxon>Filarioidea</taxon>
        <taxon>Onchocercidae</taxon>
        <taxon>Onchocerca</taxon>
    </lineage>
</organism>
<dbReference type="EMBL" id="KZ269977">
    <property type="protein sequence ID" value="OZC12496.1"/>
    <property type="molecule type" value="Genomic_DNA"/>
</dbReference>